<feature type="compositionally biased region" description="Polar residues" evidence="1">
    <location>
        <begin position="102"/>
        <end position="114"/>
    </location>
</feature>
<sequence>MMMEPTPSLVPKDLSSTTSLYNLSAGNANSDDLSARGVFEMDMAELDESRPISRCSINSGVSITARKDGIEGSRIKRTGIPQYSLNLLNTMAHNQYKKLQESYTGTPPLSMNTEQSHSSINSRSQSQSQSQISYPDFPHYPPMSLREKMKLLNNDHTNLMKMSHSSESLYDSLMYESNCPSTTSVTELFPQSTNIVSNSSSTKEDNVPTVHSLEDDYNNLNCNRLTSELHIDHLSIEPRSNNNTGINDIDSNASTMGDDISYLNAMRTLHTPAPFVDSQQE</sequence>
<dbReference type="EMBL" id="HE576752">
    <property type="protein sequence ID" value="CCC67924.1"/>
    <property type="molecule type" value="Genomic_DNA"/>
</dbReference>
<reference evidence="2 3" key="1">
    <citation type="journal article" date="2011" name="Proc. Natl. Acad. Sci. U.S.A.">
        <title>Evolutionary erosion of yeast sex chromosomes by mating-type switching accidents.</title>
        <authorList>
            <person name="Gordon J.L."/>
            <person name="Armisen D."/>
            <person name="Proux-Wera E."/>
            <person name="Oheigeartaigh S.S."/>
            <person name="Byrne K.P."/>
            <person name="Wolfe K.H."/>
        </authorList>
    </citation>
    <scope>NUCLEOTIDE SEQUENCE [LARGE SCALE GENOMIC DNA]</scope>
    <source>
        <strain evidence="3">ATCC 76901 / BCRC 22586 / CBS 4309 / NBRC 1992 / NRRL Y-12630</strain>
    </source>
</reference>
<evidence type="ECO:0000256" key="1">
    <source>
        <dbReference type="SAM" id="MobiDB-lite"/>
    </source>
</evidence>
<dbReference type="FunCoup" id="G0V8X5">
    <property type="interactions" value="108"/>
</dbReference>
<dbReference type="RefSeq" id="XP_003674304.1">
    <property type="nucleotide sequence ID" value="XM_003674256.1"/>
</dbReference>
<dbReference type="eggNOG" id="ENOG502S3TQ">
    <property type="taxonomic scope" value="Eukaryota"/>
</dbReference>
<feature type="region of interest" description="Disordered" evidence="1">
    <location>
        <begin position="102"/>
        <end position="139"/>
    </location>
</feature>
<organism evidence="2 3">
    <name type="scientific">Naumovozyma castellii</name>
    <name type="common">Yeast</name>
    <name type="synonym">Saccharomyces castellii</name>
    <dbReference type="NCBI Taxonomy" id="27288"/>
    <lineage>
        <taxon>Eukaryota</taxon>
        <taxon>Fungi</taxon>
        <taxon>Dikarya</taxon>
        <taxon>Ascomycota</taxon>
        <taxon>Saccharomycotina</taxon>
        <taxon>Saccharomycetes</taxon>
        <taxon>Saccharomycetales</taxon>
        <taxon>Saccharomycetaceae</taxon>
        <taxon>Naumovozyma</taxon>
    </lineage>
</organism>
<feature type="compositionally biased region" description="Low complexity" evidence="1">
    <location>
        <begin position="115"/>
        <end position="133"/>
    </location>
</feature>
<keyword evidence="3" id="KW-1185">Reference proteome</keyword>
<name>G0V8X5_NAUCA</name>
<dbReference type="GeneID" id="96901402"/>
<dbReference type="InParanoid" id="G0V8X5"/>
<dbReference type="OMA" id="YPKSHED"/>
<protein>
    <submittedName>
        <fullName evidence="2">Uncharacterized protein</fullName>
    </submittedName>
</protein>
<evidence type="ECO:0000313" key="2">
    <source>
        <dbReference type="EMBL" id="CCC67924.1"/>
    </source>
</evidence>
<accession>G0V8X5</accession>
<dbReference type="Proteomes" id="UP000001640">
    <property type="component" value="Chromosome 1"/>
</dbReference>
<gene>
    <name evidence="2" type="primary">NCAS0A13660</name>
    <name evidence="2" type="ordered locus">NCAS_0A13660</name>
</gene>
<proteinExistence type="predicted"/>
<dbReference type="OrthoDB" id="3981113at2759"/>
<dbReference type="HOGENOM" id="CLU_084268_0_0_1"/>
<evidence type="ECO:0000313" key="3">
    <source>
        <dbReference type="Proteomes" id="UP000001640"/>
    </source>
</evidence>
<reference key="2">
    <citation type="submission" date="2011-08" db="EMBL/GenBank/DDBJ databases">
        <title>Genome sequence of Naumovozyma castellii.</title>
        <authorList>
            <person name="Gordon J.L."/>
            <person name="Armisen D."/>
            <person name="Proux-Wera E."/>
            <person name="OhEigeartaigh S.S."/>
            <person name="Byrne K.P."/>
            <person name="Wolfe K.H."/>
        </authorList>
    </citation>
    <scope>NUCLEOTIDE SEQUENCE</scope>
    <source>
        <strain>Type strain:CBS 4309</strain>
    </source>
</reference>
<dbReference type="KEGG" id="ncs:NCAS_0A13660"/>
<dbReference type="AlphaFoldDB" id="G0V8X5"/>